<dbReference type="GO" id="GO:0032259">
    <property type="term" value="P:methylation"/>
    <property type="evidence" value="ECO:0007669"/>
    <property type="project" value="UniProtKB-KW"/>
</dbReference>
<evidence type="ECO:0000256" key="4">
    <source>
        <dbReference type="ARBA" id="ARBA00023136"/>
    </source>
</evidence>
<organism evidence="7 8">
    <name type="scientific">Candidatus Electronema aureum</name>
    <dbReference type="NCBI Taxonomy" id="2005002"/>
    <lineage>
        <taxon>Bacteria</taxon>
        <taxon>Pseudomonadati</taxon>
        <taxon>Thermodesulfobacteriota</taxon>
        <taxon>Desulfobulbia</taxon>
        <taxon>Desulfobulbales</taxon>
        <taxon>Desulfobulbaceae</taxon>
        <taxon>Candidatus Electronema</taxon>
    </lineage>
</organism>
<evidence type="ECO:0000313" key="7">
    <source>
        <dbReference type="EMBL" id="TAA75899.1"/>
    </source>
</evidence>
<dbReference type="Proteomes" id="UP000316238">
    <property type="component" value="Unassembled WGS sequence"/>
</dbReference>
<dbReference type="GO" id="GO:0008168">
    <property type="term" value="F:methyltransferase activity"/>
    <property type="evidence" value="ECO:0007669"/>
    <property type="project" value="UniProtKB-KW"/>
</dbReference>
<protein>
    <submittedName>
        <fullName evidence="7">Protein-S-isoprenylcysteine O-methyltransferase Ste14</fullName>
    </submittedName>
</protein>
<feature type="transmembrane region" description="Helical" evidence="5">
    <location>
        <begin position="40"/>
        <end position="59"/>
    </location>
</feature>
<evidence type="ECO:0000313" key="8">
    <source>
        <dbReference type="Proteomes" id="UP000316238"/>
    </source>
</evidence>
<evidence type="ECO:0000256" key="1">
    <source>
        <dbReference type="ARBA" id="ARBA00004141"/>
    </source>
</evidence>
<keyword evidence="4 5" id="KW-0472">Membrane</keyword>
<sequence length="205" mass="23923">MKITLSIFWICWCALHSLLISAPVNDWLQRKGGVVRGTHRIAYSLFSVLTLIPLLWYQYSLPQEVVFSWSDWLRIPQAMLLLYALIMLHGGYLVYNMGHLLGFSQWRSWRQGRENPALPFSCEGVLRYVRHPWYSSGLPILWTVGPITDANLFTRIILSLYLVIGTLLEERKLLHEIGESYRSYCRQVPMLIPWKGRVKVRLSSE</sequence>
<accession>A0A521G4E9</accession>
<keyword evidence="2 5" id="KW-0812">Transmembrane</keyword>
<evidence type="ECO:0000256" key="5">
    <source>
        <dbReference type="SAM" id="Phobius"/>
    </source>
</evidence>
<feature type="transmembrane region" description="Helical" evidence="5">
    <location>
        <begin position="6"/>
        <end position="28"/>
    </location>
</feature>
<feature type="domain" description="NnrU" evidence="6">
    <location>
        <begin position="8"/>
        <end position="135"/>
    </location>
</feature>
<comment type="caution">
    <text evidence="7">The sequence shown here is derived from an EMBL/GenBank/DDBJ whole genome shotgun (WGS) entry which is preliminary data.</text>
</comment>
<comment type="subcellular location">
    <subcellularLocation>
        <location evidence="1">Membrane</location>
        <topology evidence="1">Multi-pass membrane protein</topology>
    </subcellularLocation>
</comment>
<gene>
    <name evidence="7" type="ORF">CDV28_10221</name>
</gene>
<dbReference type="Gene3D" id="1.20.120.1630">
    <property type="match status" value="1"/>
</dbReference>
<evidence type="ECO:0000256" key="3">
    <source>
        <dbReference type="ARBA" id="ARBA00022989"/>
    </source>
</evidence>
<dbReference type="AlphaFoldDB" id="A0A521G4E9"/>
<reference evidence="7" key="1">
    <citation type="submission" date="2017-07" db="EMBL/GenBank/DDBJ databases">
        <title>The cable genome - Insights into the physiology and evolution of filamentous bacteria capable of sulfide oxidation via long distance electron transfer.</title>
        <authorList>
            <person name="Thorup C."/>
            <person name="Bjerg J.T."/>
            <person name="Schreiber L."/>
            <person name="Nielsen L.P."/>
            <person name="Kjeldsen K.U."/>
            <person name="Boesen T."/>
            <person name="Boggild A."/>
            <person name="Meysman F."/>
            <person name="Geelhoed J."/>
            <person name="Schramm A."/>
        </authorList>
    </citation>
    <scope>NUCLEOTIDE SEQUENCE [LARGE SCALE GENOMIC DNA]</scope>
    <source>
        <strain evidence="7">GS</strain>
    </source>
</reference>
<keyword evidence="8" id="KW-1185">Reference proteome</keyword>
<name>A0A521G4E9_9BACT</name>
<proteinExistence type="predicted"/>
<dbReference type="EMBL" id="NQJD01000002">
    <property type="protein sequence ID" value="TAA75899.1"/>
    <property type="molecule type" value="Genomic_DNA"/>
</dbReference>
<evidence type="ECO:0000256" key="2">
    <source>
        <dbReference type="ARBA" id="ARBA00022692"/>
    </source>
</evidence>
<feature type="transmembrane region" description="Helical" evidence="5">
    <location>
        <begin position="79"/>
        <end position="103"/>
    </location>
</feature>
<dbReference type="InterPro" id="IPR009915">
    <property type="entry name" value="NnrU_dom"/>
</dbReference>
<evidence type="ECO:0000259" key="6">
    <source>
        <dbReference type="Pfam" id="PF07298"/>
    </source>
</evidence>
<keyword evidence="3 5" id="KW-1133">Transmembrane helix</keyword>
<dbReference type="GO" id="GO:0016020">
    <property type="term" value="C:membrane"/>
    <property type="evidence" value="ECO:0007669"/>
    <property type="project" value="UniProtKB-SubCell"/>
</dbReference>
<dbReference type="Pfam" id="PF07298">
    <property type="entry name" value="NnrU"/>
    <property type="match status" value="1"/>
</dbReference>